<keyword evidence="1" id="KW-0472">Membrane</keyword>
<organism evidence="2 3">
    <name type="scientific">Perkinsus olseni</name>
    <name type="common">Perkinsus atlanticus</name>
    <dbReference type="NCBI Taxonomy" id="32597"/>
    <lineage>
        <taxon>Eukaryota</taxon>
        <taxon>Sar</taxon>
        <taxon>Alveolata</taxon>
        <taxon>Perkinsozoa</taxon>
        <taxon>Perkinsea</taxon>
        <taxon>Perkinsida</taxon>
        <taxon>Perkinsidae</taxon>
        <taxon>Perkinsus</taxon>
    </lineage>
</organism>
<feature type="transmembrane region" description="Helical" evidence="1">
    <location>
        <begin position="78"/>
        <end position="102"/>
    </location>
</feature>
<proteinExistence type="predicted"/>
<gene>
    <name evidence="2" type="ORF">FOZ63_013422</name>
</gene>
<feature type="non-terminal residue" evidence="2">
    <location>
        <position position="1"/>
    </location>
</feature>
<evidence type="ECO:0000313" key="3">
    <source>
        <dbReference type="Proteomes" id="UP000553632"/>
    </source>
</evidence>
<name>A0A7J6T6X7_PEROL</name>
<comment type="caution">
    <text evidence="2">The sequence shown here is derived from an EMBL/GenBank/DDBJ whole genome shotgun (WGS) entry which is preliminary data.</text>
</comment>
<evidence type="ECO:0000256" key="1">
    <source>
        <dbReference type="SAM" id="Phobius"/>
    </source>
</evidence>
<dbReference type="AlphaFoldDB" id="A0A7J6T6X7"/>
<reference evidence="2 3" key="1">
    <citation type="submission" date="2020-04" db="EMBL/GenBank/DDBJ databases">
        <title>Perkinsus olseni comparative genomics.</title>
        <authorList>
            <person name="Bogema D.R."/>
        </authorList>
    </citation>
    <scope>NUCLEOTIDE SEQUENCE [LARGE SCALE GENOMIC DNA]</scope>
    <source>
        <strain evidence="2 3">ATCC PRA-207</strain>
    </source>
</reference>
<keyword evidence="1" id="KW-0812">Transmembrane</keyword>
<protein>
    <submittedName>
        <fullName evidence="2">Uncharacterized protein</fullName>
    </submittedName>
</protein>
<sequence>MPVSGGGRGGGDGGHRTSRGGSLAAALIGLVVSLACLTTVFPLFVSSPSGALAGATISGRTFLAARSQSAGPVPSGSWSFSSVGGLAMWLLASMGIFTILSAGRNRSSRSTR</sequence>
<feature type="transmembrane region" description="Helical" evidence="1">
    <location>
        <begin position="23"/>
        <end position="45"/>
    </location>
</feature>
<dbReference type="Proteomes" id="UP000553632">
    <property type="component" value="Unassembled WGS sequence"/>
</dbReference>
<keyword evidence="3" id="KW-1185">Reference proteome</keyword>
<keyword evidence="1" id="KW-1133">Transmembrane helix</keyword>
<dbReference type="EMBL" id="JABANO010012909">
    <property type="protein sequence ID" value="KAF4741009.1"/>
    <property type="molecule type" value="Genomic_DNA"/>
</dbReference>
<evidence type="ECO:0000313" key="2">
    <source>
        <dbReference type="EMBL" id="KAF4741009.1"/>
    </source>
</evidence>
<accession>A0A7J6T6X7</accession>